<dbReference type="EMBL" id="PKMF04000189">
    <property type="protein sequence ID" value="KAK7844259.1"/>
    <property type="molecule type" value="Genomic_DNA"/>
</dbReference>
<reference evidence="1 2" key="1">
    <citation type="journal article" date="2018" name="Sci. Data">
        <title>The draft genome sequence of cork oak.</title>
        <authorList>
            <person name="Ramos A.M."/>
            <person name="Usie A."/>
            <person name="Barbosa P."/>
            <person name="Barros P.M."/>
            <person name="Capote T."/>
            <person name="Chaves I."/>
            <person name="Simoes F."/>
            <person name="Abreu I."/>
            <person name="Carrasquinho I."/>
            <person name="Faro C."/>
            <person name="Guimaraes J.B."/>
            <person name="Mendonca D."/>
            <person name="Nobrega F."/>
            <person name="Rodrigues L."/>
            <person name="Saibo N.J.M."/>
            <person name="Varela M.C."/>
            <person name="Egas C."/>
            <person name="Matos J."/>
            <person name="Miguel C.M."/>
            <person name="Oliveira M.M."/>
            <person name="Ricardo C.P."/>
            <person name="Goncalves S."/>
        </authorList>
    </citation>
    <scope>NUCLEOTIDE SEQUENCE [LARGE SCALE GENOMIC DNA]</scope>
    <source>
        <strain evidence="2">cv. HL8</strain>
    </source>
</reference>
<proteinExistence type="predicted"/>
<evidence type="ECO:0000313" key="2">
    <source>
        <dbReference type="Proteomes" id="UP000237347"/>
    </source>
</evidence>
<sequence length="90" mass="10134">MAARKIPSSAPSTIVRPLVSEAQDYVTMKPLFKHKHRVFRGKEVKNCLPKGFRHSSAPSRFVNYHTLDVKRLAYANQSPSDSFISIAMGM</sequence>
<dbReference type="PANTHER" id="PTHR36619">
    <property type="entry name" value="OS04G0208900 PROTEIN"/>
    <property type="match status" value="1"/>
</dbReference>
<dbReference type="Proteomes" id="UP000237347">
    <property type="component" value="Unassembled WGS sequence"/>
</dbReference>
<protein>
    <submittedName>
        <fullName evidence="1">Uncharacterized protein</fullName>
    </submittedName>
</protein>
<evidence type="ECO:0000313" key="1">
    <source>
        <dbReference type="EMBL" id="KAK7844259.1"/>
    </source>
</evidence>
<keyword evidence="2" id="KW-1185">Reference proteome</keyword>
<comment type="caution">
    <text evidence="1">The sequence shown here is derived from an EMBL/GenBank/DDBJ whole genome shotgun (WGS) entry which is preliminary data.</text>
</comment>
<organism evidence="1 2">
    <name type="scientific">Quercus suber</name>
    <name type="common">Cork oak</name>
    <dbReference type="NCBI Taxonomy" id="58331"/>
    <lineage>
        <taxon>Eukaryota</taxon>
        <taxon>Viridiplantae</taxon>
        <taxon>Streptophyta</taxon>
        <taxon>Embryophyta</taxon>
        <taxon>Tracheophyta</taxon>
        <taxon>Spermatophyta</taxon>
        <taxon>Magnoliopsida</taxon>
        <taxon>eudicotyledons</taxon>
        <taxon>Gunneridae</taxon>
        <taxon>Pentapetalae</taxon>
        <taxon>rosids</taxon>
        <taxon>fabids</taxon>
        <taxon>Fagales</taxon>
        <taxon>Fagaceae</taxon>
        <taxon>Quercus</taxon>
    </lineage>
</organism>
<accession>A0AAW0L068</accession>
<gene>
    <name evidence="1" type="ORF">CFP56_011071</name>
</gene>
<dbReference type="AlphaFoldDB" id="A0AAW0L068"/>
<dbReference type="PANTHER" id="PTHR36619:SF2">
    <property type="entry name" value="OS04G0208900 PROTEIN"/>
    <property type="match status" value="1"/>
</dbReference>
<name>A0AAW0L068_QUESU</name>